<evidence type="ECO:0000256" key="6">
    <source>
        <dbReference type="ARBA" id="ARBA00023136"/>
    </source>
</evidence>
<dbReference type="PROSITE" id="PS50850">
    <property type="entry name" value="MFS"/>
    <property type="match status" value="1"/>
</dbReference>
<reference evidence="9" key="1">
    <citation type="submission" date="2015-11" db="EMBL/GenBank/DDBJ databases">
        <title>De novo transcriptome assembly of four potential Pierce s Disease insect vectors from Arizona vineyards.</title>
        <authorList>
            <person name="Tassone E.E."/>
        </authorList>
    </citation>
    <scope>NUCLEOTIDE SEQUENCE</scope>
</reference>
<evidence type="ECO:0000256" key="5">
    <source>
        <dbReference type="ARBA" id="ARBA00022989"/>
    </source>
</evidence>
<keyword evidence="4" id="KW-0769">Symport</keyword>
<dbReference type="InterPro" id="IPR011701">
    <property type="entry name" value="MFS"/>
</dbReference>
<dbReference type="SUPFAM" id="SSF103473">
    <property type="entry name" value="MFS general substrate transporter"/>
    <property type="match status" value="1"/>
</dbReference>
<dbReference type="FunFam" id="1.20.1250.20:FF:000423">
    <property type="entry name" value="Putative inorganic phosphate cotransporter-like Protein"/>
    <property type="match status" value="1"/>
</dbReference>
<dbReference type="Gene3D" id="1.20.1250.20">
    <property type="entry name" value="MFS general substrate transporter like domains"/>
    <property type="match status" value="2"/>
</dbReference>
<feature type="transmembrane region" description="Helical" evidence="7">
    <location>
        <begin position="399"/>
        <end position="421"/>
    </location>
</feature>
<evidence type="ECO:0000259" key="8">
    <source>
        <dbReference type="PROSITE" id="PS50850"/>
    </source>
</evidence>
<dbReference type="AlphaFoldDB" id="A0A1B6L9G2"/>
<evidence type="ECO:0000256" key="4">
    <source>
        <dbReference type="ARBA" id="ARBA00022847"/>
    </source>
</evidence>
<dbReference type="InterPro" id="IPR050382">
    <property type="entry name" value="MFS_Na/Anion_cotransporter"/>
</dbReference>
<dbReference type="PANTHER" id="PTHR11662:SF415">
    <property type="entry name" value="AT30085P-RELATED"/>
    <property type="match status" value="1"/>
</dbReference>
<sequence>MLGWCWSWIPRRYIICFLCFLAMMISYIMRFCLSIAITEMVRSHHKNSSYIAPGTCPYDDLDPANSVPKDRGEFTWSEETQGIVLSSFFWGYVVTQVPGGLLAERIGGKYTLAGAILVPAICSLLTPLAARQGVWYLVGLRIIMGFGQGFVYPSLNALLAKWAPVEERGRLGTLVFAGANFGNIVSNLLSGLLLSWTEGMWSILFYLYGGAALFWLWMWSMYGYSRPEDHPGLSTSERKYLEKYSAQVHMQTKLPPTPWRGILTSVPLWGLVVAQIGHDWGLFTIITDLPKYMKSVMHFSIAQTGVRAALPYVAMCVVALFAGGLVDFLLAKKLTTITVSRKIFTTVASLGPAVGIVGASYAECDKQTVTLFFILGMGLMGFFYPSLKVNCLDLSPNYAGTVMALVNGIGAISGIITPYLVGLLITDNTMEQWRSVFLIAAAVLLLTNLVYVCTASGEVQPWNEPPAPVDPEAHRNAQSHWEEVKKRRHELKMNASQWK</sequence>
<dbReference type="GO" id="GO:0016020">
    <property type="term" value="C:membrane"/>
    <property type="evidence" value="ECO:0007669"/>
    <property type="project" value="UniProtKB-SubCell"/>
</dbReference>
<name>A0A1B6L9G2_9HEMI</name>
<feature type="transmembrane region" description="Helical" evidence="7">
    <location>
        <begin position="343"/>
        <end position="362"/>
    </location>
</feature>
<feature type="transmembrane region" description="Helical" evidence="7">
    <location>
        <begin position="171"/>
        <end position="194"/>
    </location>
</feature>
<keyword evidence="3 7" id="KW-0812">Transmembrane</keyword>
<dbReference type="CDD" id="cd17318">
    <property type="entry name" value="MFS_SLC17"/>
    <property type="match status" value="1"/>
</dbReference>
<feature type="transmembrane region" description="Helical" evidence="7">
    <location>
        <begin position="309"/>
        <end position="331"/>
    </location>
</feature>
<accession>A0A1B6L9G2</accession>
<keyword evidence="5 7" id="KW-1133">Transmembrane helix</keyword>
<evidence type="ECO:0000256" key="3">
    <source>
        <dbReference type="ARBA" id="ARBA00022692"/>
    </source>
</evidence>
<gene>
    <name evidence="9" type="ORF">g.42560</name>
</gene>
<feature type="transmembrane region" description="Helical" evidence="7">
    <location>
        <begin position="200"/>
        <end position="219"/>
    </location>
</feature>
<feature type="transmembrane region" description="Helical" evidence="7">
    <location>
        <begin position="110"/>
        <end position="129"/>
    </location>
</feature>
<feature type="transmembrane region" description="Helical" evidence="7">
    <location>
        <begin position="433"/>
        <end position="453"/>
    </location>
</feature>
<feature type="transmembrane region" description="Helical" evidence="7">
    <location>
        <begin position="12"/>
        <end position="37"/>
    </location>
</feature>
<dbReference type="InterPro" id="IPR020846">
    <property type="entry name" value="MFS_dom"/>
</dbReference>
<evidence type="ECO:0000256" key="2">
    <source>
        <dbReference type="ARBA" id="ARBA00022448"/>
    </source>
</evidence>
<keyword evidence="6 7" id="KW-0472">Membrane</keyword>
<feature type="transmembrane region" description="Helical" evidence="7">
    <location>
        <begin position="368"/>
        <end position="387"/>
    </location>
</feature>
<feature type="domain" description="Major facilitator superfamily (MFS) profile" evidence="8">
    <location>
        <begin position="18"/>
        <end position="459"/>
    </location>
</feature>
<comment type="subcellular location">
    <subcellularLocation>
        <location evidence="1">Membrane</location>
        <topology evidence="1">Multi-pass membrane protein</topology>
    </subcellularLocation>
</comment>
<dbReference type="Pfam" id="PF07690">
    <property type="entry name" value="MFS_1"/>
    <property type="match status" value="1"/>
</dbReference>
<proteinExistence type="predicted"/>
<dbReference type="GO" id="GO:0006820">
    <property type="term" value="P:monoatomic anion transport"/>
    <property type="evidence" value="ECO:0007669"/>
    <property type="project" value="TreeGrafter"/>
</dbReference>
<feature type="transmembrane region" description="Helical" evidence="7">
    <location>
        <begin position="135"/>
        <end position="159"/>
    </location>
</feature>
<dbReference type="PANTHER" id="PTHR11662">
    <property type="entry name" value="SOLUTE CARRIER FAMILY 17"/>
    <property type="match status" value="1"/>
</dbReference>
<evidence type="ECO:0000256" key="7">
    <source>
        <dbReference type="SAM" id="Phobius"/>
    </source>
</evidence>
<dbReference type="InterPro" id="IPR036259">
    <property type="entry name" value="MFS_trans_sf"/>
</dbReference>
<dbReference type="EMBL" id="GEBQ01019628">
    <property type="protein sequence ID" value="JAT20349.1"/>
    <property type="molecule type" value="Transcribed_RNA"/>
</dbReference>
<protein>
    <recommendedName>
        <fullName evidence="8">Major facilitator superfamily (MFS) profile domain-containing protein</fullName>
    </recommendedName>
</protein>
<organism evidence="9">
    <name type="scientific">Graphocephala atropunctata</name>
    <dbReference type="NCBI Taxonomy" id="36148"/>
    <lineage>
        <taxon>Eukaryota</taxon>
        <taxon>Metazoa</taxon>
        <taxon>Ecdysozoa</taxon>
        <taxon>Arthropoda</taxon>
        <taxon>Hexapoda</taxon>
        <taxon>Insecta</taxon>
        <taxon>Pterygota</taxon>
        <taxon>Neoptera</taxon>
        <taxon>Paraneoptera</taxon>
        <taxon>Hemiptera</taxon>
        <taxon>Auchenorrhyncha</taxon>
        <taxon>Membracoidea</taxon>
        <taxon>Cicadellidae</taxon>
        <taxon>Cicadellinae</taxon>
        <taxon>Cicadellini</taxon>
        <taxon>Graphocephala</taxon>
    </lineage>
</organism>
<evidence type="ECO:0000256" key="1">
    <source>
        <dbReference type="ARBA" id="ARBA00004141"/>
    </source>
</evidence>
<dbReference type="FunFam" id="1.20.1250.20:FF:000003">
    <property type="entry name" value="Solute carrier family 17 member 3"/>
    <property type="match status" value="1"/>
</dbReference>
<keyword evidence="2" id="KW-0813">Transport</keyword>
<evidence type="ECO:0000313" key="9">
    <source>
        <dbReference type="EMBL" id="JAT20349.1"/>
    </source>
</evidence>
<dbReference type="GO" id="GO:0015293">
    <property type="term" value="F:symporter activity"/>
    <property type="evidence" value="ECO:0007669"/>
    <property type="project" value="UniProtKB-KW"/>
</dbReference>
<feature type="transmembrane region" description="Helical" evidence="7">
    <location>
        <begin position="268"/>
        <end position="289"/>
    </location>
</feature>